<dbReference type="KEGG" id="mpad:KEF85_01100"/>
<dbReference type="RefSeq" id="WP_215582748.1">
    <property type="nucleotide sequence ID" value="NZ_CP073754.1"/>
</dbReference>
<dbReference type="AlphaFoldDB" id="A0A975MNP4"/>
<evidence type="ECO:0000313" key="7">
    <source>
        <dbReference type="Proteomes" id="UP000676649"/>
    </source>
</evidence>
<dbReference type="InterPro" id="IPR009057">
    <property type="entry name" value="Homeodomain-like_sf"/>
</dbReference>
<evidence type="ECO:0000256" key="2">
    <source>
        <dbReference type="ARBA" id="ARBA00023125"/>
    </source>
</evidence>
<name>A0A975MNP4_9GAMM</name>
<dbReference type="PRINTS" id="PR00455">
    <property type="entry name" value="HTHTETR"/>
</dbReference>
<keyword evidence="3" id="KW-0804">Transcription</keyword>
<dbReference type="PANTHER" id="PTHR47506">
    <property type="entry name" value="TRANSCRIPTIONAL REGULATORY PROTEIN"/>
    <property type="match status" value="1"/>
</dbReference>
<sequence length="187" mass="20336">MARNLQAHILHTASGLFYSHGIQATGIDAIVNASGVAKMTLYKYFPSKEALVVAYLRKNAQDLLAQIHSGIQAKRIDQTADKLLLVFDEFTKILASPGFRGCPFINAAAEYADPAHPVSQAVAEFYRTLTEMLTELARQAGINKPQQLAGQLVMLISGAIVTEQIHKQGLAMPIAYATAQQLIKLSQ</sequence>
<protein>
    <submittedName>
        <fullName evidence="6">TetR/AcrR family transcriptional regulator</fullName>
    </submittedName>
</protein>
<dbReference type="InterPro" id="IPR011075">
    <property type="entry name" value="TetR_C"/>
</dbReference>
<keyword evidence="1" id="KW-0805">Transcription regulation</keyword>
<evidence type="ECO:0000256" key="1">
    <source>
        <dbReference type="ARBA" id="ARBA00023015"/>
    </source>
</evidence>
<dbReference type="Pfam" id="PF00440">
    <property type="entry name" value="TetR_N"/>
    <property type="match status" value="1"/>
</dbReference>
<reference evidence="6" key="1">
    <citation type="submission" date="2021-04" db="EMBL/GenBank/DDBJ databases">
        <title>Draft genome sequence data of methanotrophic Methylovulum sp. strain S1L and Methylomonas sp. strain S2AM isolated from boreal lake water columns.</title>
        <authorList>
            <person name="Rissanen A.J."/>
            <person name="Mangayil R."/>
            <person name="Svenning M.M."/>
            <person name="Khanongnuch R."/>
        </authorList>
    </citation>
    <scope>NUCLEOTIDE SEQUENCE</scope>
    <source>
        <strain evidence="6">S2AM</strain>
    </source>
</reference>
<feature type="domain" description="HTH tetR-type" evidence="5">
    <location>
        <begin position="3"/>
        <end position="63"/>
    </location>
</feature>
<accession>A0A975MNP4</accession>
<proteinExistence type="predicted"/>
<evidence type="ECO:0000256" key="3">
    <source>
        <dbReference type="ARBA" id="ARBA00023163"/>
    </source>
</evidence>
<keyword evidence="7" id="KW-1185">Reference proteome</keyword>
<evidence type="ECO:0000259" key="5">
    <source>
        <dbReference type="PROSITE" id="PS50977"/>
    </source>
</evidence>
<evidence type="ECO:0000313" key="6">
    <source>
        <dbReference type="EMBL" id="QWF71125.1"/>
    </source>
</evidence>
<dbReference type="PROSITE" id="PS50977">
    <property type="entry name" value="HTH_TETR_2"/>
    <property type="match status" value="1"/>
</dbReference>
<dbReference type="EMBL" id="CP073754">
    <property type="protein sequence ID" value="QWF71125.1"/>
    <property type="molecule type" value="Genomic_DNA"/>
</dbReference>
<dbReference type="Proteomes" id="UP000676649">
    <property type="component" value="Chromosome"/>
</dbReference>
<dbReference type="PANTHER" id="PTHR47506:SF3">
    <property type="entry name" value="HTH-TYPE TRANSCRIPTIONAL REGULATOR LMRA"/>
    <property type="match status" value="1"/>
</dbReference>
<dbReference type="SUPFAM" id="SSF46689">
    <property type="entry name" value="Homeodomain-like"/>
    <property type="match status" value="1"/>
</dbReference>
<dbReference type="InterPro" id="IPR036271">
    <property type="entry name" value="Tet_transcr_reg_TetR-rel_C_sf"/>
</dbReference>
<dbReference type="Gene3D" id="1.10.357.10">
    <property type="entry name" value="Tetracycline Repressor, domain 2"/>
    <property type="match status" value="1"/>
</dbReference>
<dbReference type="SUPFAM" id="SSF48498">
    <property type="entry name" value="Tetracyclin repressor-like, C-terminal domain"/>
    <property type="match status" value="1"/>
</dbReference>
<keyword evidence="2 4" id="KW-0238">DNA-binding</keyword>
<dbReference type="GO" id="GO:0003677">
    <property type="term" value="F:DNA binding"/>
    <property type="evidence" value="ECO:0007669"/>
    <property type="project" value="UniProtKB-UniRule"/>
</dbReference>
<gene>
    <name evidence="6" type="ORF">KEF85_01100</name>
</gene>
<feature type="DNA-binding region" description="H-T-H motif" evidence="4">
    <location>
        <begin position="26"/>
        <end position="45"/>
    </location>
</feature>
<dbReference type="Pfam" id="PF16925">
    <property type="entry name" value="TetR_C_13"/>
    <property type="match status" value="1"/>
</dbReference>
<organism evidence="6 7">
    <name type="scientific">Methylomonas paludis</name>
    <dbReference type="NCBI Taxonomy" id="1173101"/>
    <lineage>
        <taxon>Bacteria</taxon>
        <taxon>Pseudomonadati</taxon>
        <taxon>Pseudomonadota</taxon>
        <taxon>Gammaproteobacteria</taxon>
        <taxon>Methylococcales</taxon>
        <taxon>Methylococcaceae</taxon>
        <taxon>Methylomonas</taxon>
    </lineage>
</organism>
<dbReference type="InterPro" id="IPR001647">
    <property type="entry name" value="HTH_TetR"/>
</dbReference>
<evidence type="ECO:0000256" key="4">
    <source>
        <dbReference type="PROSITE-ProRule" id="PRU00335"/>
    </source>
</evidence>